<feature type="signal peptide" evidence="1">
    <location>
        <begin position="1"/>
        <end position="23"/>
    </location>
</feature>
<accession>A0ABU0FG78</accession>
<sequence>MRIPASPCILACLAFTSPLCAHAQSDEDQTQVRTIISRQIAAFEHDDSTAAYSFAAPVLRQAFPTPEDFMASVRSGYSPIYRPKSYSFDGFRTAEGKFIQGVEILGQDGTYWEALYTLVRQDDGTWKIAGCLLVKTAAISA</sequence>
<name>A0ABU0FG78_9HYPH</name>
<feature type="chain" id="PRO_5046628095" description="DUF4864 domain-containing protein" evidence="1">
    <location>
        <begin position="24"/>
        <end position="141"/>
    </location>
</feature>
<dbReference type="RefSeq" id="WP_307427991.1">
    <property type="nucleotide sequence ID" value="NZ_JAUSVK010000001.1"/>
</dbReference>
<organism evidence="2 3">
    <name type="scientific">Labrys monachus</name>
    <dbReference type="NCBI Taxonomy" id="217067"/>
    <lineage>
        <taxon>Bacteria</taxon>
        <taxon>Pseudomonadati</taxon>
        <taxon>Pseudomonadota</taxon>
        <taxon>Alphaproteobacteria</taxon>
        <taxon>Hyphomicrobiales</taxon>
        <taxon>Xanthobacteraceae</taxon>
        <taxon>Labrys</taxon>
    </lineage>
</organism>
<protein>
    <recommendedName>
        <fullName evidence="4">DUF4864 domain-containing protein</fullName>
    </recommendedName>
</protein>
<evidence type="ECO:0000313" key="2">
    <source>
        <dbReference type="EMBL" id="MDQ0393134.1"/>
    </source>
</evidence>
<reference evidence="2 3" key="1">
    <citation type="submission" date="2023-07" db="EMBL/GenBank/DDBJ databases">
        <title>Genomic Encyclopedia of Type Strains, Phase IV (KMG-IV): sequencing the most valuable type-strain genomes for metagenomic binning, comparative biology and taxonomic classification.</title>
        <authorList>
            <person name="Goeker M."/>
        </authorList>
    </citation>
    <scope>NUCLEOTIDE SEQUENCE [LARGE SCALE GENOMIC DNA]</scope>
    <source>
        <strain evidence="2 3">DSM 5896</strain>
    </source>
</reference>
<evidence type="ECO:0000256" key="1">
    <source>
        <dbReference type="SAM" id="SignalP"/>
    </source>
</evidence>
<evidence type="ECO:0000313" key="3">
    <source>
        <dbReference type="Proteomes" id="UP001237448"/>
    </source>
</evidence>
<keyword evidence="1" id="KW-0732">Signal</keyword>
<keyword evidence="3" id="KW-1185">Reference proteome</keyword>
<gene>
    <name evidence="2" type="ORF">J3R73_002926</name>
</gene>
<dbReference type="InterPro" id="IPR032347">
    <property type="entry name" value="DUF4864"/>
</dbReference>
<dbReference type="EMBL" id="JAUSVK010000001">
    <property type="protein sequence ID" value="MDQ0393134.1"/>
    <property type="molecule type" value="Genomic_DNA"/>
</dbReference>
<comment type="caution">
    <text evidence="2">The sequence shown here is derived from an EMBL/GenBank/DDBJ whole genome shotgun (WGS) entry which is preliminary data.</text>
</comment>
<proteinExistence type="predicted"/>
<dbReference type="Proteomes" id="UP001237448">
    <property type="component" value="Unassembled WGS sequence"/>
</dbReference>
<dbReference type="Pfam" id="PF16156">
    <property type="entry name" value="DUF4864"/>
    <property type="match status" value="1"/>
</dbReference>
<evidence type="ECO:0008006" key="4">
    <source>
        <dbReference type="Google" id="ProtNLM"/>
    </source>
</evidence>